<evidence type="ECO:0000256" key="3">
    <source>
        <dbReference type="ARBA" id="ARBA00022741"/>
    </source>
</evidence>
<dbReference type="Gene3D" id="3.40.50.300">
    <property type="entry name" value="P-loop containing nucleotide triphosphate hydrolases"/>
    <property type="match status" value="1"/>
</dbReference>
<dbReference type="PANTHER" id="PTHR42794">
    <property type="entry name" value="HEMIN IMPORT ATP-BINDING PROTEIN HMUV"/>
    <property type="match status" value="1"/>
</dbReference>
<evidence type="ECO:0000313" key="9">
    <source>
        <dbReference type="Proteomes" id="UP001349262"/>
    </source>
</evidence>
<keyword evidence="4" id="KW-0067">ATP-binding</keyword>
<name>A0ABU7T9R8_9HYPH</name>
<comment type="caution">
    <text evidence="8">The sequence shown here is derived from an EMBL/GenBank/DDBJ whole genome shotgun (WGS) entry which is preliminary data.</text>
</comment>
<evidence type="ECO:0000313" key="8">
    <source>
        <dbReference type="EMBL" id="MEE7457067.1"/>
    </source>
</evidence>
<evidence type="ECO:0000256" key="5">
    <source>
        <dbReference type="ARBA" id="ARBA00022967"/>
    </source>
</evidence>
<evidence type="ECO:0000256" key="6">
    <source>
        <dbReference type="ARBA" id="ARBA00037066"/>
    </source>
</evidence>
<dbReference type="PROSITE" id="PS50893">
    <property type="entry name" value="ABC_TRANSPORTER_2"/>
    <property type="match status" value="1"/>
</dbReference>
<protein>
    <submittedName>
        <fullName evidence="8">ABC transporter</fullName>
    </submittedName>
</protein>
<sequence>MMLEVQELAFGYGARAVGSQVGLTLAEGEALCLLGPNGGGKTTLFKTLLGLLRPLAGRVLLDGIDLADLPRREIAKKIGYVPQAHAAFFPFSVRDVVLMGRASRLPAFAGPGPADRAAAERALAMLGIGHLAERIYTEISGGERQLALIARALAGEPRLLVMDEPTASLDFGNQARVLTQVRRLSERGIAVVLSTHDPGHAFLCADRVALLHGGRLVALGPPAETVTPESLRLLYGVEVAVVPLPGQGRTVCTPLIG</sequence>
<proteinExistence type="inferred from homology"/>
<reference evidence="8 9" key="1">
    <citation type="journal article" date="2012" name="Genet. Mol. Biol.">
        <title>Analysis of 16S rRNA and mxaF genes revealing insights into Methylobacterium niche-specific plant association.</title>
        <authorList>
            <person name="Dourado M.N."/>
            <person name="Andreote F.D."/>
            <person name="Dini-Andreote F."/>
            <person name="Conti R."/>
            <person name="Araujo J.M."/>
            <person name="Araujo W.L."/>
        </authorList>
    </citation>
    <scope>NUCLEOTIDE SEQUENCE [LARGE SCALE GENOMIC DNA]</scope>
    <source>
        <strain evidence="8 9">SR1.6/4</strain>
    </source>
</reference>
<dbReference type="InterPro" id="IPR003439">
    <property type="entry name" value="ABC_transporter-like_ATP-bd"/>
</dbReference>
<evidence type="ECO:0000256" key="1">
    <source>
        <dbReference type="ARBA" id="ARBA00005417"/>
    </source>
</evidence>
<comment type="similarity">
    <text evidence="1">Belongs to the ABC transporter superfamily.</text>
</comment>
<dbReference type="EMBL" id="MLBY01000004">
    <property type="protein sequence ID" value="MEE7457067.1"/>
    <property type="molecule type" value="Genomic_DNA"/>
</dbReference>
<dbReference type="InterPro" id="IPR017871">
    <property type="entry name" value="ABC_transporter-like_CS"/>
</dbReference>
<gene>
    <name evidence="8" type="ORF">MRSR164_09830</name>
</gene>
<dbReference type="SUPFAM" id="SSF52540">
    <property type="entry name" value="P-loop containing nucleoside triphosphate hydrolases"/>
    <property type="match status" value="1"/>
</dbReference>
<dbReference type="SMART" id="SM00382">
    <property type="entry name" value="AAA"/>
    <property type="match status" value="1"/>
</dbReference>
<dbReference type="InterPro" id="IPR027417">
    <property type="entry name" value="P-loop_NTPase"/>
</dbReference>
<evidence type="ECO:0000256" key="4">
    <source>
        <dbReference type="ARBA" id="ARBA00022840"/>
    </source>
</evidence>
<feature type="domain" description="ABC transporter" evidence="7">
    <location>
        <begin position="3"/>
        <end position="238"/>
    </location>
</feature>
<accession>A0ABU7T9R8</accession>
<organism evidence="8 9">
    <name type="scientific">Methylobacterium radiotolerans</name>
    <dbReference type="NCBI Taxonomy" id="31998"/>
    <lineage>
        <taxon>Bacteria</taxon>
        <taxon>Pseudomonadati</taxon>
        <taxon>Pseudomonadota</taxon>
        <taxon>Alphaproteobacteria</taxon>
        <taxon>Hyphomicrobiales</taxon>
        <taxon>Methylobacteriaceae</taxon>
        <taxon>Methylobacterium</taxon>
    </lineage>
</organism>
<keyword evidence="9" id="KW-1185">Reference proteome</keyword>
<dbReference type="InterPro" id="IPR003593">
    <property type="entry name" value="AAA+_ATPase"/>
</dbReference>
<dbReference type="PROSITE" id="PS00211">
    <property type="entry name" value="ABC_TRANSPORTER_1"/>
    <property type="match status" value="1"/>
</dbReference>
<dbReference type="PANTHER" id="PTHR42794:SF1">
    <property type="entry name" value="HEMIN IMPORT ATP-BINDING PROTEIN HMUV"/>
    <property type="match status" value="1"/>
</dbReference>
<keyword evidence="2" id="KW-0813">Transport</keyword>
<evidence type="ECO:0000259" key="7">
    <source>
        <dbReference type="PROSITE" id="PS50893"/>
    </source>
</evidence>
<comment type="function">
    <text evidence="6">Part of the ABC transporter complex HmuTUV involved in hemin import. Responsible for energy coupling to the transport system.</text>
</comment>
<dbReference type="Pfam" id="PF00005">
    <property type="entry name" value="ABC_tran"/>
    <property type="match status" value="1"/>
</dbReference>
<dbReference type="CDD" id="cd03214">
    <property type="entry name" value="ABC_Iron-Siderophores_B12_Hemin"/>
    <property type="match status" value="1"/>
</dbReference>
<dbReference type="Proteomes" id="UP001349262">
    <property type="component" value="Unassembled WGS sequence"/>
</dbReference>
<keyword evidence="5" id="KW-1278">Translocase</keyword>
<evidence type="ECO:0000256" key="2">
    <source>
        <dbReference type="ARBA" id="ARBA00022448"/>
    </source>
</evidence>
<keyword evidence="3" id="KW-0547">Nucleotide-binding</keyword>